<reference evidence="8 9" key="1">
    <citation type="journal article" date="2020" name="Mol. Plant">
        <title>The Chromosome-Based Rubber Tree Genome Provides New Insights into Spurge Genome Evolution and Rubber Biosynthesis.</title>
        <authorList>
            <person name="Liu J."/>
            <person name="Shi C."/>
            <person name="Shi C.C."/>
            <person name="Li W."/>
            <person name="Zhang Q.J."/>
            <person name="Zhang Y."/>
            <person name="Li K."/>
            <person name="Lu H.F."/>
            <person name="Shi C."/>
            <person name="Zhu S.T."/>
            <person name="Xiao Z.Y."/>
            <person name="Nan H."/>
            <person name="Yue Y."/>
            <person name="Zhu X.G."/>
            <person name="Wu Y."/>
            <person name="Hong X.N."/>
            <person name="Fan G.Y."/>
            <person name="Tong Y."/>
            <person name="Zhang D."/>
            <person name="Mao C.L."/>
            <person name="Liu Y.L."/>
            <person name="Hao S.J."/>
            <person name="Liu W.Q."/>
            <person name="Lv M.Q."/>
            <person name="Zhang H.B."/>
            <person name="Liu Y."/>
            <person name="Hu-Tang G.R."/>
            <person name="Wang J.P."/>
            <person name="Wang J.H."/>
            <person name="Sun Y.H."/>
            <person name="Ni S.B."/>
            <person name="Chen W.B."/>
            <person name="Zhang X.C."/>
            <person name="Jiao Y.N."/>
            <person name="Eichler E.E."/>
            <person name="Li G.H."/>
            <person name="Liu X."/>
            <person name="Gao L.Z."/>
        </authorList>
    </citation>
    <scope>NUCLEOTIDE SEQUENCE [LARGE SCALE GENOMIC DNA]</scope>
    <source>
        <strain evidence="9">cv. GT1</strain>
        <tissue evidence="8">Leaf</tissue>
    </source>
</reference>
<keyword evidence="9" id="KW-1185">Reference proteome</keyword>
<evidence type="ECO:0000313" key="8">
    <source>
        <dbReference type="EMBL" id="KAF2286027.1"/>
    </source>
</evidence>
<dbReference type="SUPFAM" id="SSF54495">
    <property type="entry name" value="UBC-like"/>
    <property type="match status" value="1"/>
</dbReference>
<sequence>MDPDVIEIPHPVSHTNGQPKLKQVILHEVIDVDNDEEYPDVMILDEKVDSKNKGIAIEDNSEGYNQAKDTLANYLICPSKSSAPGSHKTIIIDGVSSDLLYENDYFDSFSDDFMDFDKYASLQAHFDNVDIPPGVEAPVPWLLGSAHKTMNTLDESDSLTMKNKKNLNALGSGSLQPTDVCKKPASVSSSGFQITVDSASQASGADISSPWSVHNKKKLSASQHGGTSTNPIPTTLPKKKIPVTSSSSINYSSLSQLHKVAIPFGVEPPQLGHYTAFNLDDLISPSFPANVDGLNHPSVVGPYMSWFTSKFKSSNTNHTSHSDFYDPFHAEHILPEEGVRRIPTDVNEDDILRKYQLFKRFDTVEDHSDHHYTSKGSSTKQPHKNWSKRIQEEWRILENDLPDTIFVRVYESRMDLLRAAIIGAEGTPYHDGLFFFDVFFPSGYPSVPPLVYYHSGGLRLNPNLYSCGKVCLSLLGTWHGNENEKWLPGVSTVLQVLVSIQALILNQKPFFNEPGYEYMSGSPNGEIQSQQYNEKTFMLSLRTMVYAMRRPPKHFEDFVLGHFHKYANDILVACKAYMDGAQKWSKSCRSLYLDSLGPLLTCGDHGECYKANHTLYSLVSCSDHCSLIIPDSTPNMNTKPVKNNREGETQREFFHMRFDMSVRSSDRKIARGYAIPFSIGNQFYEKHLDEISISSLRPANSAVNAKFSSLVNISYKTGFTMPPGLNLGEIISLFTIPSILNEVEISAEGIYNQSGGLCIAGCRILDLDNETDSSDCEFF</sequence>
<feature type="compositionally biased region" description="Low complexity" evidence="6">
    <location>
        <begin position="229"/>
        <end position="239"/>
    </location>
</feature>
<dbReference type="PROSITE" id="PS50127">
    <property type="entry name" value="UBC_2"/>
    <property type="match status" value="1"/>
</dbReference>
<evidence type="ECO:0000256" key="4">
    <source>
        <dbReference type="ARBA" id="ARBA00022786"/>
    </source>
</evidence>
<evidence type="ECO:0000259" key="7">
    <source>
        <dbReference type="PROSITE" id="PS50127"/>
    </source>
</evidence>
<name>A0A6A6KB52_HEVBR</name>
<dbReference type="SMART" id="SM00212">
    <property type="entry name" value="UBCc"/>
    <property type="match status" value="1"/>
</dbReference>
<keyword evidence="2" id="KW-0808">Transferase</keyword>
<dbReference type="InterPro" id="IPR016135">
    <property type="entry name" value="UBQ-conjugating_enzyme/RWD"/>
</dbReference>
<dbReference type="InterPro" id="IPR057425">
    <property type="entry name" value="DUF2921_N"/>
</dbReference>
<dbReference type="Gene3D" id="3.10.110.10">
    <property type="entry name" value="Ubiquitin Conjugating Enzyme"/>
    <property type="match status" value="1"/>
</dbReference>
<evidence type="ECO:0000256" key="3">
    <source>
        <dbReference type="ARBA" id="ARBA00022741"/>
    </source>
</evidence>
<dbReference type="PANTHER" id="PTHR46116">
    <property type="entry name" value="(E3-INDEPENDENT) E2 UBIQUITIN-CONJUGATING ENZYME"/>
    <property type="match status" value="1"/>
</dbReference>
<keyword evidence="5" id="KW-0067">ATP-binding</keyword>
<dbReference type="GO" id="GO:0005524">
    <property type="term" value="F:ATP binding"/>
    <property type="evidence" value="ECO:0007669"/>
    <property type="project" value="UniProtKB-KW"/>
</dbReference>
<protein>
    <recommendedName>
        <fullName evidence="1">E2 ubiquitin-conjugating enzyme</fullName>
        <ecNumber evidence="1">2.3.2.23</ecNumber>
    </recommendedName>
</protein>
<comment type="caution">
    <text evidence="8">The sequence shown here is derived from an EMBL/GenBank/DDBJ whole genome shotgun (WGS) entry which is preliminary data.</text>
</comment>
<dbReference type="AlphaFoldDB" id="A0A6A6KB52"/>
<gene>
    <name evidence="8" type="ORF">GH714_009774</name>
</gene>
<proteinExistence type="predicted"/>
<dbReference type="InterPro" id="IPR000608">
    <property type="entry name" value="UBC"/>
</dbReference>
<evidence type="ECO:0000256" key="2">
    <source>
        <dbReference type="ARBA" id="ARBA00022679"/>
    </source>
</evidence>
<dbReference type="FunFam" id="3.10.110.10:FF:000028">
    <property type="entry name" value="Probable ubiquitin-conjugating enzyme E2 23"/>
    <property type="match status" value="1"/>
</dbReference>
<dbReference type="Pfam" id="PF00179">
    <property type="entry name" value="UQ_con"/>
    <property type="match status" value="1"/>
</dbReference>
<evidence type="ECO:0000313" key="9">
    <source>
        <dbReference type="Proteomes" id="UP000467840"/>
    </source>
</evidence>
<keyword evidence="4" id="KW-0833">Ubl conjugation pathway</keyword>
<evidence type="ECO:0000256" key="5">
    <source>
        <dbReference type="ARBA" id="ARBA00022840"/>
    </source>
</evidence>
<dbReference type="GO" id="GO:0061631">
    <property type="term" value="F:ubiquitin conjugating enzyme activity"/>
    <property type="evidence" value="ECO:0007669"/>
    <property type="project" value="UniProtKB-EC"/>
</dbReference>
<feature type="region of interest" description="Disordered" evidence="6">
    <location>
        <begin position="203"/>
        <end position="239"/>
    </location>
</feature>
<dbReference type="CDD" id="cd23837">
    <property type="entry name" value="UBCc_UBE2O"/>
    <property type="match status" value="1"/>
</dbReference>
<dbReference type="Proteomes" id="UP000467840">
    <property type="component" value="Chromosome 3"/>
</dbReference>
<dbReference type="PANTHER" id="PTHR46116:SF41">
    <property type="entry name" value="UBIQUITIN-CONJUGATING ENZYME E2 25-RELATED"/>
    <property type="match status" value="1"/>
</dbReference>
<evidence type="ECO:0000256" key="6">
    <source>
        <dbReference type="SAM" id="MobiDB-lite"/>
    </source>
</evidence>
<accession>A0A6A6KB52</accession>
<evidence type="ECO:0000256" key="1">
    <source>
        <dbReference type="ARBA" id="ARBA00012486"/>
    </source>
</evidence>
<organism evidence="8 9">
    <name type="scientific">Hevea brasiliensis</name>
    <name type="common">Para rubber tree</name>
    <name type="synonym">Siphonia brasiliensis</name>
    <dbReference type="NCBI Taxonomy" id="3981"/>
    <lineage>
        <taxon>Eukaryota</taxon>
        <taxon>Viridiplantae</taxon>
        <taxon>Streptophyta</taxon>
        <taxon>Embryophyta</taxon>
        <taxon>Tracheophyta</taxon>
        <taxon>Spermatophyta</taxon>
        <taxon>Magnoliopsida</taxon>
        <taxon>eudicotyledons</taxon>
        <taxon>Gunneridae</taxon>
        <taxon>Pentapetalae</taxon>
        <taxon>rosids</taxon>
        <taxon>fabids</taxon>
        <taxon>Malpighiales</taxon>
        <taxon>Euphorbiaceae</taxon>
        <taxon>Crotonoideae</taxon>
        <taxon>Micrandreae</taxon>
        <taxon>Hevea</taxon>
    </lineage>
</organism>
<dbReference type="Pfam" id="PF25333">
    <property type="entry name" value="DUF2921_N"/>
    <property type="match status" value="1"/>
</dbReference>
<keyword evidence="3" id="KW-0547">Nucleotide-binding</keyword>
<feature type="domain" description="UBC core" evidence="7">
    <location>
        <begin position="385"/>
        <end position="545"/>
    </location>
</feature>
<dbReference type="EMBL" id="JAAGAX010000017">
    <property type="protein sequence ID" value="KAF2286027.1"/>
    <property type="molecule type" value="Genomic_DNA"/>
</dbReference>
<dbReference type="EC" id="2.3.2.23" evidence="1"/>